<protein>
    <submittedName>
        <fullName evidence="3">Uncharacterized protein</fullName>
    </submittedName>
</protein>
<evidence type="ECO:0000256" key="1">
    <source>
        <dbReference type="SAM" id="MobiDB-lite"/>
    </source>
</evidence>
<name>A0AAW1LY15_POPJA</name>
<keyword evidence="2" id="KW-0812">Transmembrane</keyword>
<dbReference type="AlphaFoldDB" id="A0AAW1LY15"/>
<proteinExistence type="predicted"/>
<feature type="compositionally biased region" description="Polar residues" evidence="1">
    <location>
        <begin position="56"/>
        <end position="66"/>
    </location>
</feature>
<feature type="region of interest" description="Disordered" evidence="1">
    <location>
        <begin position="287"/>
        <end position="312"/>
    </location>
</feature>
<dbReference type="EMBL" id="JASPKY010000081">
    <property type="protein sequence ID" value="KAK9738885.1"/>
    <property type="molecule type" value="Genomic_DNA"/>
</dbReference>
<reference evidence="3 4" key="1">
    <citation type="journal article" date="2024" name="BMC Genomics">
        <title>De novo assembly and annotation of Popillia japonica's genome with initial clues to its potential as an invasive pest.</title>
        <authorList>
            <person name="Cucini C."/>
            <person name="Boschi S."/>
            <person name="Funari R."/>
            <person name="Cardaioli E."/>
            <person name="Iannotti N."/>
            <person name="Marturano G."/>
            <person name="Paoli F."/>
            <person name="Bruttini M."/>
            <person name="Carapelli A."/>
            <person name="Frati F."/>
            <person name="Nardi F."/>
        </authorList>
    </citation>
    <scope>NUCLEOTIDE SEQUENCE [LARGE SCALE GENOMIC DNA]</scope>
    <source>
        <strain evidence="3">DMR45628</strain>
    </source>
</reference>
<feature type="region of interest" description="Disordered" evidence="1">
    <location>
        <begin position="86"/>
        <end position="164"/>
    </location>
</feature>
<keyword evidence="4" id="KW-1185">Reference proteome</keyword>
<keyword evidence="2" id="KW-0472">Membrane</keyword>
<accession>A0AAW1LY15</accession>
<evidence type="ECO:0000256" key="2">
    <source>
        <dbReference type="SAM" id="Phobius"/>
    </source>
</evidence>
<feature type="compositionally biased region" description="Low complexity" evidence="1">
    <location>
        <begin position="31"/>
        <end position="40"/>
    </location>
</feature>
<organism evidence="3 4">
    <name type="scientific">Popillia japonica</name>
    <name type="common">Japanese beetle</name>
    <dbReference type="NCBI Taxonomy" id="7064"/>
    <lineage>
        <taxon>Eukaryota</taxon>
        <taxon>Metazoa</taxon>
        <taxon>Ecdysozoa</taxon>
        <taxon>Arthropoda</taxon>
        <taxon>Hexapoda</taxon>
        <taxon>Insecta</taxon>
        <taxon>Pterygota</taxon>
        <taxon>Neoptera</taxon>
        <taxon>Endopterygota</taxon>
        <taxon>Coleoptera</taxon>
        <taxon>Polyphaga</taxon>
        <taxon>Scarabaeiformia</taxon>
        <taxon>Scarabaeidae</taxon>
        <taxon>Rutelinae</taxon>
        <taxon>Popillia</taxon>
    </lineage>
</organism>
<sequence length="405" mass="44405">MNGSLSSKGVHFCPVVAEVNWRDSASTDRASSCSLSSTPSPKLIRPEPRLPERGMSVSQPELQMVQTHEPETVKLNESDTEYTFVPLTPRHSISQPNVTTTTAERDDDDEEEEQPGEYSASSSIGHVVASGNQKEVCGRPAQPKQSVSAMESQLKRRDSTKSSKSGKLGGFFLGGFFSRIASFRFTKSKQHDDKLEKNKNKKKTTDEVKNFQNSTGLRLATKEDYIYIPLKGPANDTAADDNNACISGKPPLPKMPPRVVGASVKRRISGKPPLPKMPPRVVGASVKRRNETPASPATPAARNIDSGDSLPQPMEPMGLIETDLDTEVTVITSGAHVKTRSLMNLGADGAPPRSLTAPQSQLPNQRPHKSMEFLLDKQNLKVVEVSFYLCYYPVISFFFLLFFGK</sequence>
<feature type="compositionally biased region" description="Acidic residues" evidence="1">
    <location>
        <begin position="105"/>
        <end position="115"/>
    </location>
</feature>
<feature type="transmembrane region" description="Helical" evidence="2">
    <location>
        <begin position="385"/>
        <end position="403"/>
    </location>
</feature>
<keyword evidence="2" id="KW-1133">Transmembrane helix</keyword>
<comment type="caution">
    <text evidence="3">The sequence shown here is derived from an EMBL/GenBank/DDBJ whole genome shotgun (WGS) entry which is preliminary data.</text>
</comment>
<dbReference type="Proteomes" id="UP001458880">
    <property type="component" value="Unassembled WGS sequence"/>
</dbReference>
<evidence type="ECO:0000313" key="3">
    <source>
        <dbReference type="EMBL" id="KAK9738885.1"/>
    </source>
</evidence>
<feature type="region of interest" description="Disordered" evidence="1">
    <location>
        <begin position="23"/>
        <end position="67"/>
    </location>
</feature>
<gene>
    <name evidence="3" type="ORF">QE152_g9511</name>
</gene>
<evidence type="ECO:0000313" key="4">
    <source>
        <dbReference type="Proteomes" id="UP001458880"/>
    </source>
</evidence>